<dbReference type="KEGG" id="halx:M0R89_10645"/>
<sequence length="328" mass="34394">MASRSAALVVVLLVVLAGCAGSDGGPATTTAATPTTDAPTVDSKTTGTTATTATTASGIATSTSTPNDSSANASLPPGVNATGVEDAEALVGAHRRALNNTSFAFRFRANVSVGPASQWTLQRGTVGEGLSPLVVHSNSVRRFEDGTSSVSTDLWANGTAVVVRYRGENRTELRRYNRSGGNLADETWAHLPRADLDSQVTQSWLLELALTAGEYERVRTERADNRTMTVLRATDPVAAANYTDLRSTLRVDSAGRVHSLSLTATYEGDNETRIHYDFELTEVGNASVERPSWVGAATPPTTTENETATAAGNATTAKAETATTTTDR</sequence>
<dbReference type="RefSeq" id="WP_248649065.1">
    <property type="nucleotide sequence ID" value="NZ_CP096659.1"/>
</dbReference>
<dbReference type="PROSITE" id="PS51257">
    <property type="entry name" value="PROKAR_LIPOPROTEIN"/>
    <property type="match status" value="1"/>
</dbReference>
<feature type="compositionally biased region" description="Low complexity" evidence="1">
    <location>
        <begin position="295"/>
        <end position="328"/>
    </location>
</feature>
<gene>
    <name evidence="2" type="ORF">M0R89_10645</name>
</gene>
<dbReference type="EMBL" id="CP096659">
    <property type="protein sequence ID" value="UPV73007.1"/>
    <property type="molecule type" value="Genomic_DNA"/>
</dbReference>
<dbReference type="AlphaFoldDB" id="A0A8U0HQ66"/>
<dbReference type="Proteomes" id="UP000830729">
    <property type="component" value="Chromosome"/>
</dbReference>
<evidence type="ECO:0000313" key="3">
    <source>
        <dbReference type="Proteomes" id="UP000830729"/>
    </source>
</evidence>
<organism evidence="2 3">
    <name type="scientific">Halorussus limi</name>
    <dbReference type="NCBI Taxonomy" id="2938695"/>
    <lineage>
        <taxon>Archaea</taxon>
        <taxon>Methanobacteriati</taxon>
        <taxon>Methanobacteriota</taxon>
        <taxon>Stenosarchaea group</taxon>
        <taxon>Halobacteria</taxon>
        <taxon>Halobacteriales</taxon>
        <taxon>Haladaptataceae</taxon>
        <taxon>Halorussus</taxon>
    </lineage>
</organism>
<protein>
    <submittedName>
        <fullName evidence="2">Uncharacterized protein</fullName>
    </submittedName>
</protein>
<reference evidence="2 3" key="1">
    <citation type="submission" date="2022-04" db="EMBL/GenBank/DDBJ databases">
        <title>Diverse halophilic archaea isolated from saline environments.</title>
        <authorList>
            <person name="Cui H.-L."/>
        </authorList>
    </citation>
    <scope>NUCLEOTIDE SEQUENCE [LARGE SCALE GENOMIC DNA]</scope>
    <source>
        <strain evidence="2 3">XZYJT49</strain>
    </source>
</reference>
<accession>A0A8U0HQ66</accession>
<feature type="region of interest" description="Disordered" evidence="1">
    <location>
        <begin position="24"/>
        <end position="73"/>
    </location>
</feature>
<name>A0A8U0HQ66_9EURY</name>
<keyword evidence="3" id="KW-1185">Reference proteome</keyword>
<feature type="compositionally biased region" description="Low complexity" evidence="1">
    <location>
        <begin position="26"/>
        <end position="65"/>
    </location>
</feature>
<proteinExistence type="predicted"/>
<dbReference type="GeneID" id="72185662"/>
<evidence type="ECO:0000256" key="1">
    <source>
        <dbReference type="SAM" id="MobiDB-lite"/>
    </source>
</evidence>
<feature type="region of interest" description="Disordered" evidence="1">
    <location>
        <begin position="292"/>
        <end position="328"/>
    </location>
</feature>
<evidence type="ECO:0000313" key="2">
    <source>
        <dbReference type="EMBL" id="UPV73007.1"/>
    </source>
</evidence>